<proteinExistence type="predicted"/>
<feature type="transmembrane region" description="Helical" evidence="5">
    <location>
        <begin position="165"/>
        <end position="185"/>
    </location>
</feature>
<dbReference type="GO" id="GO:0016020">
    <property type="term" value="C:membrane"/>
    <property type="evidence" value="ECO:0007669"/>
    <property type="project" value="UniProtKB-SubCell"/>
</dbReference>
<evidence type="ECO:0000313" key="9">
    <source>
        <dbReference type="EMBL" id="CAB4615447.1"/>
    </source>
</evidence>
<dbReference type="EMBL" id="CAFBPR010000022">
    <property type="protein sequence ID" value="CAB5016899.1"/>
    <property type="molecule type" value="Genomic_DNA"/>
</dbReference>
<dbReference type="AlphaFoldDB" id="A0A6J6R592"/>
<evidence type="ECO:0000256" key="5">
    <source>
        <dbReference type="SAM" id="Phobius"/>
    </source>
</evidence>
<evidence type="ECO:0000313" key="11">
    <source>
        <dbReference type="EMBL" id="CAB4719141.1"/>
    </source>
</evidence>
<evidence type="ECO:0000256" key="3">
    <source>
        <dbReference type="ARBA" id="ARBA00022989"/>
    </source>
</evidence>
<evidence type="ECO:0000256" key="1">
    <source>
        <dbReference type="ARBA" id="ARBA00004141"/>
    </source>
</evidence>
<accession>A0A6J6R592</accession>
<dbReference type="EMBL" id="CAEZVA010000037">
    <property type="protein sequence ID" value="CAB4615447.1"/>
    <property type="molecule type" value="Genomic_DNA"/>
</dbReference>
<comment type="subcellular location">
    <subcellularLocation>
        <location evidence="1">Membrane</location>
        <topology evidence="1">Multi-pass membrane protein</topology>
    </subcellularLocation>
</comment>
<keyword evidence="3 5" id="KW-1133">Transmembrane helix</keyword>
<evidence type="ECO:0000313" key="10">
    <source>
        <dbReference type="EMBL" id="CAB4639873.1"/>
    </source>
</evidence>
<evidence type="ECO:0000313" key="6">
    <source>
        <dbReference type="EMBL" id="CAB4550523.1"/>
    </source>
</evidence>
<dbReference type="EMBL" id="CAEZWC010000001">
    <property type="protein sequence ID" value="CAB4639873.1"/>
    <property type="molecule type" value="Genomic_DNA"/>
</dbReference>
<evidence type="ECO:0000313" key="13">
    <source>
        <dbReference type="EMBL" id="CAB5016899.1"/>
    </source>
</evidence>
<evidence type="ECO:0000313" key="7">
    <source>
        <dbReference type="EMBL" id="CAB4556332.1"/>
    </source>
</evidence>
<dbReference type="EMBL" id="CAEZYN010000016">
    <property type="protein sequence ID" value="CAB4719141.1"/>
    <property type="molecule type" value="Genomic_DNA"/>
</dbReference>
<reference evidence="11" key="1">
    <citation type="submission" date="2020-05" db="EMBL/GenBank/DDBJ databases">
        <authorList>
            <person name="Chiriac C."/>
            <person name="Salcher M."/>
            <person name="Ghai R."/>
            <person name="Kavagutti S V."/>
        </authorList>
    </citation>
    <scope>NUCLEOTIDE SEQUENCE</scope>
</reference>
<protein>
    <submittedName>
        <fullName evidence="11">Unannotated protein</fullName>
    </submittedName>
</protein>
<dbReference type="EMBL" id="CAFBRU010000009">
    <property type="protein sequence ID" value="CAB5104808.1"/>
    <property type="molecule type" value="Genomic_DNA"/>
</dbReference>
<feature type="transmembrane region" description="Helical" evidence="5">
    <location>
        <begin position="12"/>
        <end position="30"/>
    </location>
</feature>
<dbReference type="InterPro" id="IPR003689">
    <property type="entry name" value="ZIP"/>
</dbReference>
<evidence type="ECO:0000256" key="2">
    <source>
        <dbReference type="ARBA" id="ARBA00022692"/>
    </source>
</evidence>
<dbReference type="GO" id="GO:0005385">
    <property type="term" value="F:zinc ion transmembrane transporter activity"/>
    <property type="evidence" value="ECO:0007669"/>
    <property type="project" value="TreeGrafter"/>
</dbReference>
<name>A0A6J6R592_9ZZZZ</name>
<feature type="transmembrane region" description="Helical" evidence="5">
    <location>
        <begin position="197"/>
        <end position="219"/>
    </location>
</feature>
<evidence type="ECO:0000256" key="4">
    <source>
        <dbReference type="ARBA" id="ARBA00023136"/>
    </source>
</evidence>
<gene>
    <name evidence="6" type="ORF">UFOPK1508_00385</name>
    <name evidence="7" type="ORF">UFOPK1599_00231</name>
    <name evidence="8" type="ORF">UFOPK1798_00390</name>
    <name evidence="9" type="ORF">UFOPK1894_00590</name>
    <name evidence="10" type="ORF">UFOPK2179_00009</name>
    <name evidence="11" type="ORF">UFOPK2715_00303</name>
    <name evidence="12" type="ORF">UFOPK3883_00453</name>
    <name evidence="13" type="ORF">UFOPK4125_00222</name>
    <name evidence="14" type="ORF">UFOPK4420_00154</name>
</gene>
<evidence type="ECO:0000313" key="14">
    <source>
        <dbReference type="EMBL" id="CAB5104808.1"/>
    </source>
</evidence>
<dbReference type="PANTHER" id="PTHR11040">
    <property type="entry name" value="ZINC/IRON TRANSPORTER"/>
    <property type="match status" value="1"/>
</dbReference>
<sequence>MINLDNNQVGFILSLLAALATMIGWVIVAVRKNLSQYLVAASLLVAAAAMILLSAFELIPTANKVGLSSGSIILWLVIGVLVVLALRFLSDKLDMAGSKLEKSAILVAAALTLHNFPEGSVAISTAIVDFQSGLVAALAISLHNIPEGLAIAVTAVAAGMSSKKVFALVAAATVAEISGAAVVLYESAALSEILVAKLLTLVAGIMFTVAVTELIPHGLSSLKASRKKSKLD</sequence>
<dbReference type="EMBL" id="CAEZTE010000006">
    <property type="protein sequence ID" value="CAB4556332.1"/>
    <property type="molecule type" value="Genomic_DNA"/>
</dbReference>
<dbReference type="EMBL" id="CAEZSW010000028">
    <property type="protein sequence ID" value="CAB4550523.1"/>
    <property type="molecule type" value="Genomic_DNA"/>
</dbReference>
<dbReference type="Pfam" id="PF02535">
    <property type="entry name" value="Zip"/>
    <property type="match status" value="1"/>
</dbReference>
<feature type="transmembrane region" description="Helical" evidence="5">
    <location>
        <begin position="65"/>
        <end position="86"/>
    </location>
</feature>
<keyword evidence="4 5" id="KW-0472">Membrane</keyword>
<evidence type="ECO:0000313" key="8">
    <source>
        <dbReference type="EMBL" id="CAB4590184.1"/>
    </source>
</evidence>
<dbReference type="PANTHER" id="PTHR11040:SF205">
    <property type="entry name" value="ZINC TRANSPORTER ZUPT"/>
    <property type="match status" value="1"/>
</dbReference>
<keyword evidence="2 5" id="KW-0812">Transmembrane</keyword>
<dbReference type="EMBL" id="CAFBNV010000025">
    <property type="protein sequence ID" value="CAB4963314.1"/>
    <property type="molecule type" value="Genomic_DNA"/>
</dbReference>
<evidence type="ECO:0000313" key="12">
    <source>
        <dbReference type="EMBL" id="CAB4963314.1"/>
    </source>
</evidence>
<organism evidence="11">
    <name type="scientific">freshwater metagenome</name>
    <dbReference type="NCBI Taxonomy" id="449393"/>
    <lineage>
        <taxon>unclassified sequences</taxon>
        <taxon>metagenomes</taxon>
        <taxon>ecological metagenomes</taxon>
    </lineage>
</organism>
<dbReference type="EMBL" id="CAEZUH010000023">
    <property type="protein sequence ID" value="CAB4590184.1"/>
    <property type="molecule type" value="Genomic_DNA"/>
</dbReference>
<feature type="transmembrane region" description="Helical" evidence="5">
    <location>
        <begin position="37"/>
        <end position="59"/>
    </location>
</feature>